<evidence type="ECO:0000313" key="2">
    <source>
        <dbReference type="EMBL" id="GAT22975.1"/>
    </source>
</evidence>
<dbReference type="Proteomes" id="UP000075230">
    <property type="component" value="Unassembled WGS sequence"/>
</dbReference>
<reference evidence="2 3" key="1">
    <citation type="journal article" date="2016" name="DNA Res.">
        <title>Genome sequence of Aspergillus luchuensis NBRC 4314.</title>
        <authorList>
            <person name="Yamada O."/>
            <person name="Machida M."/>
            <person name="Hosoyama A."/>
            <person name="Goto M."/>
            <person name="Takahashi T."/>
            <person name="Futagami T."/>
            <person name="Yamagata Y."/>
            <person name="Takeuchi M."/>
            <person name="Kobayashi T."/>
            <person name="Koike H."/>
            <person name="Abe K."/>
            <person name="Asai K."/>
            <person name="Arita M."/>
            <person name="Fujita N."/>
            <person name="Fukuda K."/>
            <person name="Higa K."/>
            <person name="Horikawa H."/>
            <person name="Ishikawa T."/>
            <person name="Jinno K."/>
            <person name="Kato Y."/>
            <person name="Kirimura K."/>
            <person name="Mizutani O."/>
            <person name="Nakasone K."/>
            <person name="Sano M."/>
            <person name="Shiraishi Y."/>
            <person name="Tsukahara M."/>
            <person name="Gomi K."/>
        </authorList>
    </citation>
    <scope>NUCLEOTIDE SEQUENCE [LARGE SCALE GENOMIC DNA]</scope>
    <source>
        <strain evidence="2 3">RIB 2604</strain>
    </source>
</reference>
<proteinExistence type="predicted"/>
<feature type="compositionally biased region" description="Polar residues" evidence="1">
    <location>
        <begin position="19"/>
        <end position="34"/>
    </location>
</feature>
<gene>
    <name evidence="2" type="ORF">RIB2604_01701110</name>
</gene>
<dbReference type="EMBL" id="BCWF01000017">
    <property type="protein sequence ID" value="GAT22975.1"/>
    <property type="molecule type" value="Genomic_DNA"/>
</dbReference>
<protein>
    <submittedName>
        <fullName evidence="2">Metallo-beta-lactamase domain protein</fullName>
    </submittedName>
</protein>
<reference evidence="3" key="2">
    <citation type="submission" date="2016-02" db="EMBL/GenBank/DDBJ databases">
        <title>Genome sequencing of Aspergillus luchuensis NBRC 4314.</title>
        <authorList>
            <person name="Yamada O."/>
        </authorList>
    </citation>
    <scope>NUCLEOTIDE SEQUENCE [LARGE SCALE GENOMIC DNA]</scope>
    <source>
        <strain evidence="3">RIB 2604</strain>
    </source>
</reference>
<feature type="region of interest" description="Disordered" evidence="1">
    <location>
        <begin position="15"/>
        <end position="41"/>
    </location>
</feature>
<organism evidence="2 3">
    <name type="scientific">Aspergillus kawachii</name>
    <name type="common">White koji mold</name>
    <name type="synonym">Aspergillus awamori var. kawachi</name>
    <dbReference type="NCBI Taxonomy" id="1069201"/>
    <lineage>
        <taxon>Eukaryota</taxon>
        <taxon>Fungi</taxon>
        <taxon>Dikarya</taxon>
        <taxon>Ascomycota</taxon>
        <taxon>Pezizomycotina</taxon>
        <taxon>Eurotiomycetes</taxon>
        <taxon>Eurotiomycetidae</taxon>
        <taxon>Eurotiales</taxon>
        <taxon>Aspergillaceae</taxon>
        <taxon>Aspergillus</taxon>
        <taxon>Aspergillus subgen. Circumdati</taxon>
    </lineage>
</organism>
<evidence type="ECO:0000256" key="1">
    <source>
        <dbReference type="SAM" id="MobiDB-lite"/>
    </source>
</evidence>
<accession>A0A146FAL2</accession>
<evidence type="ECO:0000313" key="3">
    <source>
        <dbReference type="Proteomes" id="UP000075230"/>
    </source>
</evidence>
<dbReference type="AlphaFoldDB" id="A0A146FAL2"/>
<sequence length="96" mass="10507">MLPNINALCADWARGTPHGDSSTAEALVTSTTTKPPDANREDCRRRCKWNSETFLVETPFSISQAKDLASSIEEIAIGKLLRYVFITNGHGATRLA</sequence>
<comment type="caution">
    <text evidence="2">The sequence shown here is derived from an EMBL/GenBank/DDBJ whole genome shotgun (WGS) entry which is preliminary data.</text>
</comment>
<name>A0A146FAL2_ASPKA</name>